<dbReference type="PROSITE" id="PS00885">
    <property type="entry name" value="EPSP_SYNTHASE_2"/>
    <property type="match status" value="1"/>
</dbReference>
<dbReference type="OrthoDB" id="9809920at2"/>
<dbReference type="InterPro" id="IPR013792">
    <property type="entry name" value="RNA3'P_cycl/enolpyr_Trfase_a/b"/>
</dbReference>
<keyword evidence="4 7" id="KW-0808">Transferase</keyword>
<dbReference type="GO" id="GO:0009423">
    <property type="term" value="P:chorismate biosynthetic process"/>
    <property type="evidence" value="ECO:0007669"/>
    <property type="project" value="UniProtKB-UniRule"/>
</dbReference>
<evidence type="ECO:0000313" key="10">
    <source>
        <dbReference type="Proteomes" id="UP000321225"/>
    </source>
</evidence>
<comment type="caution">
    <text evidence="7">Lacks conserved residue(s) required for the propagation of feature annotation.</text>
</comment>
<dbReference type="GO" id="GO:0005737">
    <property type="term" value="C:cytoplasm"/>
    <property type="evidence" value="ECO:0007669"/>
    <property type="project" value="UniProtKB-SubCell"/>
</dbReference>
<feature type="binding site" evidence="7">
    <location>
        <position position="136"/>
    </location>
    <ligand>
        <name>phosphoenolpyruvate</name>
        <dbReference type="ChEBI" id="CHEBI:58702"/>
    </ligand>
</feature>
<dbReference type="NCBIfam" id="TIGR01356">
    <property type="entry name" value="aroA"/>
    <property type="match status" value="1"/>
</dbReference>
<dbReference type="PANTHER" id="PTHR21090:SF5">
    <property type="entry name" value="PENTAFUNCTIONAL AROM POLYPEPTIDE"/>
    <property type="match status" value="1"/>
</dbReference>
<feature type="binding site" evidence="7">
    <location>
        <position position="184"/>
    </location>
    <ligand>
        <name>phosphoenolpyruvate</name>
        <dbReference type="ChEBI" id="CHEBI:58702"/>
    </ligand>
</feature>
<sequence length="451" mass="46763">MSDTTYSPSPATGAYTAPAAAGAVHSTLTIPGSKSLTNRELMIAAIADGPGRLIAPLHSDDSRRMIEALRALGIGIEESDGDGEFGPDLVVTPAPLRGDATIDCGQAGTVMRFIAPLAGLAAEDVHLTADESALHRPMGAMITALRDLGVDIDDEGTWSLPFTIRGHGRIRGGRIEIDASASSQFVSGLLLAAPRFDVGLHLVHTGDHLPSLPHIDMTIESLSRRGIRIERPATGEWLVEGGVPRAKEIAIEPDLSNAAPFLAAAMVTGGEVSITGWPLHSTQPGALLPDILQAMGAHVGRHSGTMTVRAGDGIRGLDLDLSAASELSPTIVGLAAFADAPTTIRGIGHIRMHETDRIAALIGNLTALGGEVEELSDGLRVIPRPLHGGAWAAHHDHRIATTGALIGLGVPGVVIDDIGTTAKTLPEFTRLWERMLDGTAASDTVVGGTGA</sequence>
<evidence type="ECO:0000256" key="3">
    <source>
        <dbReference type="ARBA" id="ARBA00022605"/>
    </source>
</evidence>
<evidence type="ECO:0000313" key="9">
    <source>
        <dbReference type="EMBL" id="GEK85004.1"/>
    </source>
</evidence>
<dbReference type="GO" id="GO:0008652">
    <property type="term" value="P:amino acid biosynthetic process"/>
    <property type="evidence" value="ECO:0007669"/>
    <property type="project" value="UniProtKB-KW"/>
</dbReference>
<dbReference type="Pfam" id="PF00275">
    <property type="entry name" value="EPSP_synthase"/>
    <property type="match status" value="1"/>
</dbReference>
<protein>
    <recommendedName>
        <fullName evidence="7">3-phosphoshikimate 1-carboxyvinyltransferase</fullName>
        <ecNumber evidence="7">2.5.1.19</ecNumber>
    </recommendedName>
    <alternativeName>
        <fullName evidence="7">5-enolpyruvylshikimate-3-phosphate synthase</fullName>
        <shortName evidence="7">EPSP synthase</shortName>
        <shortName evidence="7">EPSPS</shortName>
    </alternativeName>
</protein>
<dbReference type="AlphaFoldDB" id="A0A511A9Y7"/>
<comment type="catalytic activity">
    <reaction evidence="6">
        <text>3-phosphoshikimate + phosphoenolpyruvate = 5-O-(1-carboxyvinyl)-3-phosphoshikimate + phosphate</text>
        <dbReference type="Rhea" id="RHEA:21256"/>
        <dbReference type="ChEBI" id="CHEBI:43474"/>
        <dbReference type="ChEBI" id="CHEBI:57701"/>
        <dbReference type="ChEBI" id="CHEBI:58702"/>
        <dbReference type="ChEBI" id="CHEBI:145989"/>
        <dbReference type="EC" id="2.5.1.19"/>
    </reaction>
    <physiologicalReaction direction="left-to-right" evidence="6">
        <dbReference type="Rhea" id="RHEA:21257"/>
    </physiologicalReaction>
</comment>
<dbReference type="RefSeq" id="WP_147037670.1">
    <property type="nucleotide sequence ID" value="NZ_BJUW01000001.1"/>
</dbReference>
<comment type="subunit">
    <text evidence="7">Monomer.</text>
</comment>
<dbReference type="SUPFAM" id="SSF55205">
    <property type="entry name" value="EPT/RTPC-like"/>
    <property type="match status" value="1"/>
</dbReference>
<dbReference type="InterPro" id="IPR036968">
    <property type="entry name" value="Enolpyruvate_Tfrase_sf"/>
</dbReference>
<feature type="binding site" evidence="7">
    <location>
        <position position="184"/>
    </location>
    <ligand>
        <name>3-phosphoshikimate</name>
        <dbReference type="ChEBI" id="CHEBI:145989"/>
    </ligand>
</feature>
<dbReference type="Gene3D" id="3.65.10.10">
    <property type="entry name" value="Enolpyruvate transferase domain"/>
    <property type="match status" value="2"/>
</dbReference>
<dbReference type="Proteomes" id="UP000321225">
    <property type="component" value="Unassembled WGS sequence"/>
</dbReference>
<feature type="binding site" evidence="7">
    <location>
        <position position="34"/>
    </location>
    <ligand>
        <name>3-phosphoshikimate</name>
        <dbReference type="ChEBI" id="CHEBI:145989"/>
    </ligand>
</feature>
<evidence type="ECO:0000256" key="4">
    <source>
        <dbReference type="ARBA" id="ARBA00022679"/>
    </source>
</evidence>
<dbReference type="CDD" id="cd01556">
    <property type="entry name" value="EPSP_synthase"/>
    <property type="match status" value="1"/>
</dbReference>
<comment type="function">
    <text evidence="7">Catalyzes the transfer of the enolpyruvyl moiety of phosphoenolpyruvate (PEP) to the 5-hydroxyl of shikimate-3-phosphate (S3P) to produce enolpyruvyl shikimate-3-phosphate and inorganic phosphate.</text>
</comment>
<reference evidence="9 10" key="1">
    <citation type="submission" date="2019-07" db="EMBL/GenBank/DDBJ databases">
        <title>Whole genome shotgun sequence of Microbacterium aerolatum NBRC 103071.</title>
        <authorList>
            <person name="Hosoyama A."/>
            <person name="Uohara A."/>
            <person name="Ohji S."/>
            <person name="Ichikawa N."/>
        </authorList>
    </citation>
    <scope>NUCLEOTIDE SEQUENCE [LARGE SCALE GENOMIC DNA]</scope>
    <source>
        <strain evidence="9 10">NBRC 103071</strain>
    </source>
</reference>
<name>A0A511A9Y7_9MICO</name>
<evidence type="ECO:0000256" key="7">
    <source>
        <dbReference type="HAMAP-Rule" id="MF_00210"/>
    </source>
</evidence>
<evidence type="ECO:0000256" key="5">
    <source>
        <dbReference type="ARBA" id="ARBA00023141"/>
    </source>
</evidence>
<feature type="binding site" evidence="7">
    <location>
        <position position="211"/>
    </location>
    <ligand>
        <name>3-phosphoshikimate</name>
        <dbReference type="ChEBI" id="CHEBI:145989"/>
    </ligand>
</feature>
<keyword evidence="7" id="KW-0963">Cytoplasm</keyword>
<comment type="subcellular location">
    <subcellularLocation>
        <location evidence="7">Cytoplasm</location>
    </subcellularLocation>
</comment>
<dbReference type="GO" id="GO:0009073">
    <property type="term" value="P:aromatic amino acid family biosynthetic process"/>
    <property type="evidence" value="ECO:0007669"/>
    <property type="project" value="UniProtKB-KW"/>
</dbReference>
<feature type="binding site" evidence="7">
    <location>
        <position position="326"/>
    </location>
    <ligand>
        <name>3-phosphoshikimate</name>
        <dbReference type="ChEBI" id="CHEBI:145989"/>
    </ligand>
</feature>
<feature type="binding site" evidence="7">
    <location>
        <position position="182"/>
    </location>
    <ligand>
        <name>3-phosphoshikimate</name>
        <dbReference type="ChEBI" id="CHEBI:145989"/>
    </ligand>
</feature>
<gene>
    <name evidence="9" type="primary">aroA1</name>
    <name evidence="7" type="synonym">aroA</name>
    <name evidence="9" type="ORF">MAE01_01800</name>
</gene>
<dbReference type="UniPathway" id="UPA00053">
    <property type="reaction ID" value="UER00089"/>
</dbReference>
<evidence type="ECO:0000256" key="2">
    <source>
        <dbReference type="ARBA" id="ARBA00009948"/>
    </source>
</evidence>
<dbReference type="InterPro" id="IPR023193">
    <property type="entry name" value="EPSP_synthase_CS"/>
</dbReference>
<feature type="binding site" evidence="7">
    <location>
        <position position="34"/>
    </location>
    <ligand>
        <name>phosphoenolpyruvate</name>
        <dbReference type="ChEBI" id="CHEBI:58702"/>
    </ligand>
</feature>
<dbReference type="PANTHER" id="PTHR21090">
    <property type="entry name" value="AROM/DEHYDROQUINATE SYNTHASE"/>
    <property type="match status" value="1"/>
</dbReference>
<dbReference type="PIRSF" id="PIRSF000505">
    <property type="entry name" value="EPSPS"/>
    <property type="match status" value="1"/>
</dbReference>
<feature type="binding site" evidence="7">
    <location>
        <position position="108"/>
    </location>
    <ligand>
        <name>phosphoenolpyruvate</name>
        <dbReference type="ChEBI" id="CHEBI:58702"/>
    </ligand>
</feature>
<keyword evidence="5 7" id="KW-0057">Aromatic amino acid biosynthesis</keyword>
<dbReference type="GO" id="GO:0003866">
    <property type="term" value="F:3-phosphoshikimate 1-carboxyvinyltransferase activity"/>
    <property type="evidence" value="ECO:0007669"/>
    <property type="project" value="UniProtKB-UniRule"/>
</dbReference>
<comment type="similarity">
    <text evidence="2 7">Belongs to the EPSP synthase family.</text>
</comment>
<dbReference type="InterPro" id="IPR006264">
    <property type="entry name" value="EPSP_synthase"/>
</dbReference>
<dbReference type="FunFam" id="3.65.10.10:FF:000011">
    <property type="entry name" value="3-phosphoshikimate 1-carboxyvinyltransferase"/>
    <property type="match status" value="1"/>
</dbReference>
<evidence type="ECO:0000256" key="6">
    <source>
        <dbReference type="ARBA" id="ARBA00044633"/>
    </source>
</evidence>
<proteinExistence type="inferred from homology"/>
<comment type="pathway">
    <text evidence="1 7">Metabolic intermediate biosynthesis; chorismate biosynthesis; chorismate from D-erythrose 4-phosphate and phosphoenolpyruvate: step 6/7.</text>
</comment>
<dbReference type="EC" id="2.5.1.19" evidence="7"/>
<feature type="binding site" evidence="7">
    <location>
        <position position="183"/>
    </location>
    <ligand>
        <name>3-phosphoshikimate</name>
        <dbReference type="ChEBI" id="CHEBI:145989"/>
    </ligand>
</feature>
<feature type="binding site" evidence="7">
    <location>
        <position position="357"/>
    </location>
    <ligand>
        <name>phosphoenolpyruvate</name>
        <dbReference type="ChEBI" id="CHEBI:58702"/>
    </ligand>
</feature>
<feature type="binding site" evidence="7">
    <location>
        <position position="35"/>
    </location>
    <ligand>
        <name>3-phosphoshikimate</name>
        <dbReference type="ChEBI" id="CHEBI:145989"/>
    </ligand>
</feature>
<keyword evidence="3 7" id="KW-0028">Amino-acid biosynthesis</keyword>
<feature type="active site" description="Proton acceptor" evidence="7">
    <location>
        <position position="326"/>
    </location>
</feature>
<dbReference type="InterPro" id="IPR001986">
    <property type="entry name" value="Enolpyruvate_Tfrase_dom"/>
</dbReference>
<feature type="binding site" evidence="7">
    <location>
        <position position="39"/>
    </location>
    <ligand>
        <name>3-phosphoshikimate</name>
        <dbReference type="ChEBI" id="CHEBI:145989"/>
    </ligand>
</feature>
<dbReference type="EMBL" id="BJUW01000001">
    <property type="protein sequence ID" value="GEK85004.1"/>
    <property type="molecule type" value="Genomic_DNA"/>
</dbReference>
<evidence type="ECO:0000259" key="8">
    <source>
        <dbReference type="Pfam" id="PF00275"/>
    </source>
</evidence>
<feature type="binding site" evidence="7">
    <location>
        <position position="398"/>
    </location>
    <ligand>
        <name>phosphoenolpyruvate</name>
        <dbReference type="ChEBI" id="CHEBI:58702"/>
    </ligand>
</feature>
<organism evidence="9 10">
    <name type="scientific">Microbacterium aerolatum</name>
    <dbReference type="NCBI Taxonomy" id="153731"/>
    <lineage>
        <taxon>Bacteria</taxon>
        <taxon>Bacillati</taxon>
        <taxon>Actinomycetota</taxon>
        <taxon>Actinomycetes</taxon>
        <taxon>Micrococcales</taxon>
        <taxon>Microbacteriaceae</taxon>
        <taxon>Microbacterium</taxon>
    </lineage>
</organism>
<keyword evidence="10" id="KW-1185">Reference proteome</keyword>
<feature type="binding site" evidence="7">
    <location>
        <position position="423"/>
    </location>
    <ligand>
        <name>phosphoenolpyruvate</name>
        <dbReference type="ChEBI" id="CHEBI:58702"/>
    </ligand>
</feature>
<evidence type="ECO:0000256" key="1">
    <source>
        <dbReference type="ARBA" id="ARBA00004811"/>
    </source>
</evidence>
<dbReference type="HAMAP" id="MF_00210">
    <property type="entry name" value="EPSP_synth"/>
    <property type="match status" value="1"/>
</dbReference>
<comment type="caution">
    <text evidence="9">The sequence shown here is derived from an EMBL/GenBank/DDBJ whole genome shotgun (WGS) entry which is preliminary data.</text>
</comment>
<feature type="domain" description="Enolpyruvate transferase" evidence="8">
    <location>
        <begin position="22"/>
        <end position="430"/>
    </location>
</feature>
<feature type="binding site" evidence="7">
    <location>
        <position position="353"/>
    </location>
    <ligand>
        <name>3-phosphoshikimate</name>
        <dbReference type="ChEBI" id="CHEBI:145989"/>
    </ligand>
</feature>
<accession>A0A511A9Y7</accession>